<evidence type="ECO:0000313" key="2">
    <source>
        <dbReference type="Proteomes" id="UP000198649"/>
    </source>
</evidence>
<dbReference type="Proteomes" id="UP000198649">
    <property type="component" value="Unassembled WGS sequence"/>
</dbReference>
<reference evidence="1 2" key="1">
    <citation type="submission" date="2016-10" db="EMBL/GenBank/DDBJ databases">
        <authorList>
            <person name="de Groot N.N."/>
        </authorList>
    </citation>
    <scope>NUCLEOTIDE SEQUENCE [LARGE SCALE GENOMIC DNA]</scope>
    <source>
        <strain evidence="1 2">CGMCC 1.11156</strain>
    </source>
</reference>
<organism evidence="1 2">
    <name type="scientific">Nocardioides psychrotolerans</name>
    <dbReference type="NCBI Taxonomy" id="1005945"/>
    <lineage>
        <taxon>Bacteria</taxon>
        <taxon>Bacillati</taxon>
        <taxon>Actinomycetota</taxon>
        <taxon>Actinomycetes</taxon>
        <taxon>Propionibacteriales</taxon>
        <taxon>Nocardioidaceae</taxon>
        <taxon>Nocardioides</taxon>
    </lineage>
</organism>
<keyword evidence="2" id="KW-1185">Reference proteome</keyword>
<proteinExistence type="predicted"/>
<gene>
    <name evidence="1" type="ORF">SAMN05216561_12310</name>
</gene>
<sequence length="121" mass="13198">MELIAVPINARALSKCVCVEVLHSETRLERGLDHDESVIILDADGGFHAAVVDEVGFTLEDTTYRLRMGVRLPADLAAQRLSGSPMSVERSQVHEVADLLGEVRNRASDTPEGLVDIQFVS</sequence>
<evidence type="ECO:0000313" key="1">
    <source>
        <dbReference type="EMBL" id="SFJ27675.1"/>
    </source>
</evidence>
<dbReference type="RefSeq" id="WP_091117057.1">
    <property type="nucleotide sequence ID" value="NZ_BKAF01000055.1"/>
</dbReference>
<name>A0A1I3Q1U4_9ACTN</name>
<dbReference type="AlphaFoldDB" id="A0A1I3Q1U4"/>
<accession>A0A1I3Q1U4</accession>
<dbReference type="EMBL" id="FOQG01000023">
    <property type="protein sequence ID" value="SFJ27675.1"/>
    <property type="molecule type" value="Genomic_DNA"/>
</dbReference>
<dbReference type="OrthoDB" id="3787461at2"/>
<protein>
    <submittedName>
        <fullName evidence="1">Uncharacterized protein</fullName>
    </submittedName>
</protein>